<feature type="transmembrane region" description="Helical" evidence="1">
    <location>
        <begin position="6"/>
        <end position="27"/>
    </location>
</feature>
<evidence type="ECO:0008006" key="4">
    <source>
        <dbReference type="Google" id="ProtNLM"/>
    </source>
</evidence>
<keyword evidence="1" id="KW-0812">Transmembrane</keyword>
<name>A0A1M7UYB9_9FIRM</name>
<dbReference type="EMBL" id="FRDN01000021">
    <property type="protein sequence ID" value="SHN87932.1"/>
    <property type="molecule type" value="Genomic_DNA"/>
</dbReference>
<keyword evidence="3" id="KW-1185">Reference proteome</keyword>
<dbReference type="RefSeq" id="WP_084078863.1">
    <property type="nucleotide sequence ID" value="NZ_FRDN01000021.1"/>
</dbReference>
<organism evidence="2 3">
    <name type="scientific">Desulfitobacterium chlororespirans DSM 11544</name>
    <dbReference type="NCBI Taxonomy" id="1121395"/>
    <lineage>
        <taxon>Bacteria</taxon>
        <taxon>Bacillati</taxon>
        <taxon>Bacillota</taxon>
        <taxon>Clostridia</taxon>
        <taxon>Eubacteriales</taxon>
        <taxon>Desulfitobacteriaceae</taxon>
        <taxon>Desulfitobacterium</taxon>
    </lineage>
</organism>
<dbReference type="Proteomes" id="UP000184010">
    <property type="component" value="Unassembled WGS sequence"/>
</dbReference>
<accession>A0A1M7UYB9</accession>
<protein>
    <recommendedName>
        <fullName evidence="4">Mercury transporter</fullName>
    </recommendedName>
</protein>
<sequence>MEIDDLTVAVIVLIRAGVIMRIAFCFFRMMGNEEDGPMYRKRAINAAIFYIIAESVWQLRDIVFYYFK</sequence>
<keyword evidence="1" id="KW-1133">Transmembrane helix</keyword>
<dbReference type="STRING" id="1121395.SAMN02745215_05036"/>
<proteinExistence type="predicted"/>
<evidence type="ECO:0000313" key="3">
    <source>
        <dbReference type="Proteomes" id="UP000184010"/>
    </source>
</evidence>
<dbReference type="AlphaFoldDB" id="A0A1M7UYB9"/>
<evidence type="ECO:0000313" key="2">
    <source>
        <dbReference type="EMBL" id="SHN87932.1"/>
    </source>
</evidence>
<gene>
    <name evidence="2" type="ORF">SAMN02745215_05036</name>
</gene>
<keyword evidence="1" id="KW-0472">Membrane</keyword>
<evidence type="ECO:0000256" key="1">
    <source>
        <dbReference type="SAM" id="Phobius"/>
    </source>
</evidence>
<reference evidence="3" key="1">
    <citation type="submission" date="2016-12" db="EMBL/GenBank/DDBJ databases">
        <authorList>
            <person name="Varghese N."/>
            <person name="Submissions S."/>
        </authorList>
    </citation>
    <scope>NUCLEOTIDE SEQUENCE [LARGE SCALE GENOMIC DNA]</scope>
    <source>
        <strain evidence="3">DSM 11544</strain>
    </source>
</reference>